<name>A0A1G2HTT4_9BACT</name>
<evidence type="ECO:0000259" key="2">
    <source>
        <dbReference type="Pfam" id="PF01370"/>
    </source>
</evidence>
<dbReference type="AlphaFoldDB" id="A0A1G2HTT4"/>
<dbReference type="PANTHER" id="PTHR43000">
    <property type="entry name" value="DTDP-D-GLUCOSE 4,6-DEHYDRATASE-RELATED"/>
    <property type="match status" value="1"/>
</dbReference>
<protein>
    <recommendedName>
        <fullName evidence="2">NAD-dependent epimerase/dehydratase domain-containing protein</fullName>
    </recommendedName>
</protein>
<gene>
    <name evidence="3" type="ORF">A2822_03280</name>
</gene>
<comment type="similarity">
    <text evidence="1">Belongs to the NAD(P)-dependent epimerase/dehydratase family.</text>
</comment>
<feature type="domain" description="NAD-dependent epimerase/dehydratase" evidence="2">
    <location>
        <begin position="20"/>
        <end position="242"/>
    </location>
</feature>
<evidence type="ECO:0000313" key="3">
    <source>
        <dbReference type="EMBL" id="OGZ65641.1"/>
    </source>
</evidence>
<dbReference type="InterPro" id="IPR001509">
    <property type="entry name" value="Epimerase_deHydtase"/>
</dbReference>
<evidence type="ECO:0000313" key="4">
    <source>
        <dbReference type="Proteomes" id="UP000178774"/>
    </source>
</evidence>
<evidence type="ECO:0000256" key="1">
    <source>
        <dbReference type="ARBA" id="ARBA00007637"/>
    </source>
</evidence>
<dbReference type="SUPFAM" id="SSF51735">
    <property type="entry name" value="NAD(P)-binding Rossmann-fold domains"/>
    <property type="match status" value="1"/>
</dbReference>
<sequence length="388" mass="43682">MIFQSSMERFLGYGREPRKIIVTGGSGFLGQQLLKVCSEAGHKVVNVDLSQPRDEQYQHIPCVQSDLSDPMRTHAAFSKAKHEYLDGRIDDVFHLAAVVSYTLSYQKLEGPNVRSTYNVVQECINNDSFLVHMSGTAVLGHVDRAMQEDDPLKPVEDYGKSKAEAEKIIFQHSQNDGLQAIVFRSTAPVGPGLETAGINNLYKMILNQPIILATKGSNVTYVNTEDIARAFLFAAENEQRVRQIPDSLDKIVYNLGVHKPLSDKEMAEHLVAGIVGEGKKRVIEVPPWLVYAFSYLPGTANMVANAARFLAGKRHQEPDICPNLAHLMKGPHFQDYRKFEAYFEKNGFKFKYPTPEEVLDTGVVHKFKTEWSHLEPPPRIKELIKEEK</sequence>
<comment type="caution">
    <text evidence="3">The sequence shown here is derived from an EMBL/GenBank/DDBJ whole genome shotgun (WGS) entry which is preliminary data.</text>
</comment>
<proteinExistence type="inferred from homology"/>
<dbReference type="EMBL" id="MHOP01000019">
    <property type="protein sequence ID" value="OGZ65641.1"/>
    <property type="molecule type" value="Genomic_DNA"/>
</dbReference>
<dbReference type="Pfam" id="PF01370">
    <property type="entry name" value="Epimerase"/>
    <property type="match status" value="1"/>
</dbReference>
<accession>A0A1G2HTT4</accession>
<dbReference type="InterPro" id="IPR036291">
    <property type="entry name" value="NAD(P)-bd_dom_sf"/>
</dbReference>
<dbReference type="Gene3D" id="3.40.50.720">
    <property type="entry name" value="NAD(P)-binding Rossmann-like Domain"/>
    <property type="match status" value="1"/>
</dbReference>
<reference evidence="3 4" key="1">
    <citation type="journal article" date="2016" name="Nat. Commun.">
        <title>Thousands of microbial genomes shed light on interconnected biogeochemical processes in an aquifer system.</title>
        <authorList>
            <person name="Anantharaman K."/>
            <person name="Brown C.T."/>
            <person name="Hug L.A."/>
            <person name="Sharon I."/>
            <person name="Castelle C.J."/>
            <person name="Probst A.J."/>
            <person name="Thomas B.C."/>
            <person name="Singh A."/>
            <person name="Wilkins M.J."/>
            <person name="Karaoz U."/>
            <person name="Brodie E.L."/>
            <person name="Williams K.H."/>
            <person name="Hubbard S.S."/>
            <person name="Banfield J.F."/>
        </authorList>
    </citation>
    <scope>NUCLEOTIDE SEQUENCE [LARGE SCALE GENOMIC DNA]</scope>
</reference>
<dbReference type="Proteomes" id="UP000178774">
    <property type="component" value="Unassembled WGS sequence"/>
</dbReference>
<organism evidence="3 4">
    <name type="scientific">Candidatus Staskawiczbacteria bacterium RIFCSPHIGHO2_01_FULL_41_41</name>
    <dbReference type="NCBI Taxonomy" id="1802203"/>
    <lineage>
        <taxon>Bacteria</taxon>
        <taxon>Candidatus Staskawicziibacteriota</taxon>
    </lineage>
</organism>